<dbReference type="Gramene" id="OE9A084193T1">
    <property type="protein sequence ID" value="OE9A084193C1"/>
    <property type="gene ID" value="OE9A084193"/>
</dbReference>
<evidence type="ECO:0000256" key="1">
    <source>
        <dbReference type="SAM" id="MobiDB-lite"/>
    </source>
</evidence>
<feature type="compositionally biased region" description="Polar residues" evidence="1">
    <location>
        <begin position="1"/>
        <end position="14"/>
    </location>
</feature>
<feature type="region of interest" description="Disordered" evidence="1">
    <location>
        <begin position="1"/>
        <end position="71"/>
    </location>
</feature>
<evidence type="ECO:0000313" key="2">
    <source>
        <dbReference type="EMBL" id="CAA3010085.1"/>
    </source>
</evidence>
<sequence length="71" mass="7480">SLSPIFCSIPSSNLGRGDYRNGGDQDRHPSGAPRHGRGHGQGGRGNDRQDSDRGSQKWGSKDGDDAGGFNL</sequence>
<dbReference type="Proteomes" id="UP000594638">
    <property type="component" value="Unassembled WGS sequence"/>
</dbReference>
<accession>A0A8S0TV97</accession>
<feature type="compositionally biased region" description="Basic and acidic residues" evidence="1">
    <location>
        <begin position="45"/>
        <end position="64"/>
    </location>
</feature>
<feature type="compositionally biased region" description="Basic and acidic residues" evidence="1">
    <location>
        <begin position="17"/>
        <end position="29"/>
    </location>
</feature>
<reference evidence="2 3" key="1">
    <citation type="submission" date="2019-12" db="EMBL/GenBank/DDBJ databases">
        <authorList>
            <person name="Alioto T."/>
            <person name="Alioto T."/>
            <person name="Gomez Garrido J."/>
        </authorList>
    </citation>
    <scope>NUCLEOTIDE SEQUENCE [LARGE SCALE GENOMIC DNA]</scope>
</reference>
<dbReference type="EMBL" id="CACTIH010007333">
    <property type="protein sequence ID" value="CAA3010085.1"/>
    <property type="molecule type" value="Genomic_DNA"/>
</dbReference>
<name>A0A8S0TV97_OLEEU</name>
<gene>
    <name evidence="2" type="ORF">OLEA9_A084193</name>
</gene>
<keyword evidence="3" id="KW-1185">Reference proteome</keyword>
<evidence type="ECO:0000313" key="3">
    <source>
        <dbReference type="Proteomes" id="UP000594638"/>
    </source>
</evidence>
<proteinExistence type="predicted"/>
<protein>
    <submittedName>
        <fullName evidence="2">Uncharacterized protein</fullName>
    </submittedName>
</protein>
<organism evidence="2 3">
    <name type="scientific">Olea europaea subsp. europaea</name>
    <dbReference type="NCBI Taxonomy" id="158383"/>
    <lineage>
        <taxon>Eukaryota</taxon>
        <taxon>Viridiplantae</taxon>
        <taxon>Streptophyta</taxon>
        <taxon>Embryophyta</taxon>
        <taxon>Tracheophyta</taxon>
        <taxon>Spermatophyta</taxon>
        <taxon>Magnoliopsida</taxon>
        <taxon>eudicotyledons</taxon>
        <taxon>Gunneridae</taxon>
        <taxon>Pentapetalae</taxon>
        <taxon>asterids</taxon>
        <taxon>lamiids</taxon>
        <taxon>Lamiales</taxon>
        <taxon>Oleaceae</taxon>
        <taxon>Oleeae</taxon>
        <taxon>Olea</taxon>
    </lineage>
</organism>
<comment type="caution">
    <text evidence="2">The sequence shown here is derived from an EMBL/GenBank/DDBJ whole genome shotgun (WGS) entry which is preliminary data.</text>
</comment>
<dbReference type="AlphaFoldDB" id="A0A8S0TV97"/>
<feature type="non-terminal residue" evidence="2">
    <location>
        <position position="71"/>
    </location>
</feature>